<feature type="transmembrane region" description="Helical" evidence="7">
    <location>
        <begin position="156"/>
        <end position="175"/>
    </location>
</feature>
<feature type="transmembrane region" description="Helical" evidence="7">
    <location>
        <begin position="126"/>
        <end position="144"/>
    </location>
</feature>
<dbReference type="AlphaFoldDB" id="A0A1T4Y3P9"/>
<sequence>MGNNKINKRKGLYADLSLIIVAFIWGGGFVAVKNALDNVKPFYILSIRFLLSFIFLSIVFYKRIKNITKEDIKAGFIIGVYLFFGFATQTVGLQYTTAGKQSFLTGTYVVIVPFLYWIVSKKSPGIQSMIAAFLTLSGIGLLTINSNGFDLNIGDILTLLCALFFAAQILAIGHYAQDRDPILLSIIQMGFAGFASLILAVIFEPFPNGINSSSFFAIFYLVIFSTLLAFLVQNVAQKYTLSTHAAIILSLESVFGSILSVIILKERFTFTMVLGCLFIFLAILLTEAKFDFIKKSEERKIENN</sequence>
<dbReference type="SUPFAM" id="SSF103481">
    <property type="entry name" value="Multidrug resistance efflux transporter EmrE"/>
    <property type="match status" value="2"/>
</dbReference>
<evidence type="ECO:0000256" key="3">
    <source>
        <dbReference type="ARBA" id="ARBA00022475"/>
    </source>
</evidence>
<accession>A0A1T4Y3P9</accession>
<dbReference type="STRING" id="1147123.SAMN05443428_12112"/>
<feature type="transmembrane region" description="Helical" evidence="7">
    <location>
        <begin position="182"/>
        <end position="203"/>
    </location>
</feature>
<feature type="domain" description="EamA" evidence="8">
    <location>
        <begin position="14"/>
        <end position="143"/>
    </location>
</feature>
<evidence type="ECO:0000256" key="5">
    <source>
        <dbReference type="ARBA" id="ARBA00022989"/>
    </source>
</evidence>
<feature type="domain" description="EamA" evidence="8">
    <location>
        <begin position="153"/>
        <end position="286"/>
    </location>
</feature>
<feature type="transmembrane region" description="Helical" evidence="7">
    <location>
        <begin position="244"/>
        <end position="264"/>
    </location>
</feature>
<organism evidence="9 10">
    <name type="scientific">Caloramator quimbayensis</name>
    <dbReference type="NCBI Taxonomy" id="1147123"/>
    <lineage>
        <taxon>Bacteria</taxon>
        <taxon>Bacillati</taxon>
        <taxon>Bacillota</taxon>
        <taxon>Clostridia</taxon>
        <taxon>Eubacteriales</taxon>
        <taxon>Clostridiaceae</taxon>
        <taxon>Caloramator</taxon>
    </lineage>
</organism>
<dbReference type="InterPro" id="IPR051258">
    <property type="entry name" value="Diverse_Substrate_Transporter"/>
</dbReference>
<dbReference type="EMBL" id="FUYH01000021">
    <property type="protein sequence ID" value="SKA96429.1"/>
    <property type="molecule type" value="Genomic_DNA"/>
</dbReference>
<keyword evidence="10" id="KW-1185">Reference proteome</keyword>
<keyword evidence="5 7" id="KW-1133">Transmembrane helix</keyword>
<evidence type="ECO:0000256" key="7">
    <source>
        <dbReference type="SAM" id="Phobius"/>
    </source>
</evidence>
<evidence type="ECO:0000313" key="9">
    <source>
        <dbReference type="EMBL" id="SKA96429.1"/>
    </source>
</evidence>
<keyword evidence="4 7" id="KW-0812">Transmembrane</keyword>
<feature type="transmembrane region" description="Helical" evidence="7">
    <location>
        <begin position="215"/>
        <end position="232"/>
    </location>
</feature>
<evidence type="ECO:0000256" key="1">
    <source>
        <dbReference type="ARBA" id="ARBA00004651"/>
    </source>
</evidence>
<dbReference type="RefSeq" id="WP_078697305.1">
    <property type="nucleotide sequence ID" value="NZ_FUYH01000021.1"/>
</dbReference>
<feature type="transmembrane region" description="Helical" evidence="7">
    <location>
        <begin position="12"/>
        <end position="30"/>
    </location>
</feature>
<dbReference type="OrthoDB" id="9804865at2"/>
<reference evidence="10" key="1">
    <citation type="submission" date="2017-02" db="EMBL/GenBank/DDBJ databases">
        <authorList>
            <person name="Varghese N."/>
            <person name="Submissions S."/>
        </authorList>
    </citation>
    <scope>NUCLEOTIDE SEQUENCE [LARGE SCALE GENOMIC DNA]</scope>
    <source>
        <strain evidence="10">USBA 833</strain>
    </source>
</reference>
<evidence type="ECO:0000256" key="6">
    <source>
        <dbReference type="ARBA" id="ARBA00023136"/>
    </source>
</evidence>
<dbReference type="Pfam" id="PF00892">
    <property type="entry name" value="EamA"/>
    <property type="match status" value="2"/>
</dbReference>
<name>A0A1T4Y3P9_9CLOT</name>
<protein>
    <submittedName>
        <fullName evidence="9">Permease of the drug/metabolite transporter (DMT) superfamily</fullName>
    </submittedName>
</protein>
<evidence type="ECO:0000256" key="4">
    <source>
        <dbReference type="ARBA" id="ARBA00022692"/>
    </source>
</evidence>
<evidence type="ECO:0000259" key="8">
    <source>
        <dbReference type="Pfam" id="PF00892"/>
    </source>
</evidence>
<evidence type="ECO:0000313" key="10">
    <source>
        <dbReference type="Proteomes" id="UP000190105"/>
    </source>
</evidence>
<keyword evidence="3" id="KW-1003">Cell membrane</keyword>
<comment type="subcellular location">
    <subcellularLocation>
        <location evidence="1">Cell membrane</location>
        <topology evidence="1">Multi-pass membrane protein</topology>
    </subcellularLocation>
</comment>
<proteinExistence type="inferred from homology"/>
<dbReference type="GO" id="GO:0005886">
    <property type="term" value="C:plasma membrane"/>
    <property type="evidence" value="ECO:0007669"/>
    <property type="project" value="UniProtKB-SubCell"/>
</dbReference>
<feature type="transmembrane region" description="Helical" evidence="7">
    <location>
        <begin position="74"/>
        <end position="95"/>
    </location>
</feature>
<dbReference type="InterPro" id="IPR000620">
    <property type="entry name" value="EamA_dom"/>
</dbReference>
<dbReference type="Proteomes" id="UP000190105">
    <property type="component" value="Unassembled WGS sequence"/>
</dbReference>
<dbReference type="InterPro" id="IPR037185">
    <property type="entry name" value="EmrE-like"/>
</dbReference>
<feature type="transmembrane region" description="Helical" evidence="7">
    <location>
        <begin position="270"/>
        <end position="290"/>
    </location>
</feature>
<evidence type="ECO:0000256" key="2">
    <source>
        <dbReference type="ARBA" id="ARBA00007362"/>
    </source>
</evidence>
<feature type="transmembrane region" description="Helical" evidence="7">
    <location>
        <begin position="42"/>
        <end position="62"/>
    </location>
</feature>
<dbReference type="PANTHER" id="PTHR42920">
    <property type="entry name" value="OS03G0707200 PROTEIN-RELATED"/>
    <property type="match status" value="1"/>
</dbReference>
<dbReference type="PANTHER" id="PTHR42920:SF5">
    <property type="entry name" value="EAMA DOMAIN-CONTAINING PROTEIN"/>
    <property type="match status" value="1"/>
</dbReference>
<keyword evidence="6 7" id="KW-0472">Membrane</keyword>
<comment type="similarity">
    <text evidence="2">Belongs to the EamA transporter family.</text>
</comment>
<feature type="transmembrane region" description="Helical" evidence="7">
    <location>
        <begin position="101"/>
        <end position="119"/>
    </location>
</feature>
<gene>
    <name evidence="9" type="ORF">SAMN05443428_12112</name>
</gene>